<accession>A0A291GEA4</accession>
<dbReference type="Proteomes" id="UP000217935">
    <property type="component" value="Chromosome"/>
</dbReference>
<dbReference type="KEGG" id="ceh:CEW89_15680"/>
<dbReference type="PROSITE" id="PS51257">
    <property type="entry name" value="PROKAR_LIPOPROTEIN"/>
    <property type="match status" value="1"/>
</dbReference>
<name>A0A291GEA4_9RHOB</name>
<dbReference type="AlphaFoldDB" id="A0A291GEA4"/>
<protein>
    <submittedName>
        <fullName evidence="1">Uncharacterized protein</fullName>
    </submittedName>
</protein>
<evidence type="ECO:0000313" key="1">
    <source>
        <dbReference type="EMBL" id="ATG48883.1"/>
    </source>
</evidence>
<proteinExistence type="predicted"/>
<gene>
    <name evidence="1" type="ORF">CEW89_15680</name>
</gene>
<organism evidence="1 2">
    <name type="scientific">Celeribacter ethanolicus</name>
    <dbReference type="NCBI Taxonomy" id="1758178"/>
    <lineage>
        <taxon>Bacteria</taxon>
        <taxon>Pseudomonadati</taxon>
        <taxon>Pseudomonadota</taxon>
        <taxon>Alphaproteobacteria</taxon>
        <taxon>Rhodobacterales</taxon>
        <taxon>Roseobacteraceae</taxon>
        <taxon>Celeribacter</taxon>
    </lineage>
</organism>
<keyword evidence="2" id="KW-1185">Reference proteome</keyword>
<dbReference type="STRING" id="1758178.GCA_001550095_02985"/>
<evidence type="ECO:0000313" key="2">
    <source>
        <dbReference type="Proteomes" id="UP000217935"/>
    </source>
</evidence>
<sequence length="189" mass="20487">MRFLALAGTLLLSGCISSGPKRVDLSMTSFSYSPVLITQADIADVYREPIPTVRFGMADIEAPRSTETMSLTRPLSGTDEFQITAQWVELLTNRAWQASVTVDPRELTTIRDDRVDLILIFGANGHLVIGSDDDSKHINKDVAETCGLRVPEADRDVAAEANAHAKLASALAFEYPPVPTDAPCLEAAQ</sequence>
<reference evidence="1 2" key="1">
    <citation type="submission" date="2017-06" db="EMBL/GenBank/DDBJ databases">
        <title>Celeribacter sp. TSPH2 complete genome sequence.</title>
        <authorList>
            <person name="Woo J.-H."/>
            <person name="Kim H.-S."/>
        </authorList>
    </citation>
    <scope>NUCLEOTIDE SEQUENCE [LARGE SCALE GENOMIC DNA]</scope>
    <source>
        <strain evidence="1 2">TSPH2</strain>
    </source>
</reference>
<dbReference type="EMBL" id="CP022196">
    <property type="protein sequence ID" value="ATG48883.1"/>
    <property type="molecule type" value="Genomic_DNA"/>
</dbReference>